<sequence>MFVTEQGRSSATQLAGKNRASRERAEGEQRAREERKSDDSDDSDDDEDDDDGWCRKSDADGSLAALETGAKPARFHLAQDYQQAQSLVLTTYYWTCSVRRIQCVLYLDTAAGDSRTISIVRSWRGMDLLIDLVLVLFNMGMSSFPIKTDNPA</sequence>
<dbReference type="Proteomes" id="UP000001631">
    <property type="component" value="Unassembled WGS sequence"/>
</dbReference>
<gene>
    <name evidence="2" type="ORF">HCBG_02299</name>
</gene>
<evidence type="ECO:0000256" key="1">
    <source>
        <dbReference type="SAM" id="MobiDB-lite"/>
    </source>
</evidence>
<dbReference type="InParanoid" id="C0NIP2"/>
<organism evidence="2 3">
    <name type="scientific">Ajellomyces capsulatus (strain G186AR / H82 / ATCC MYA-2454 / RMSCC 2432)</name>
    <name type="common">Darling's disease fungus</name>
    <name type="synonym">Histoplasma capsulatum</name>
    <dbReference type="NCBI Taxonomy" id="447093"/>
    <lineage>
        <taxon>Eukaryota</taxon>
        <taxon>Fungi</taxon>
        <taxon>Dikarya</taxon>
        <taxon>Ascomycota</taxon>
        <taxon>Pezizomycotina</taxon>
        <taxon>Eurotiomycetes</taxon>
        <taxon>Eurotiomycetidae</taxon>
        <taxon>Onygenales</taxon>
        <taxon>Ajellomycetaceae</taxon>
        <taxon>Histoplasma</taxon>
    </lineage>
</organism>
<protein>
    <submittedName>
        <fullName evidence="2">Uncharacterized protein</fullName>
    </submittedName>
</protein>
<feature type="compositionally biased region" description="Basic and acidic residues" evidence="1">
    <location>
        <begin position="20"/>
        <end position="38"/>
    </location>
</feature>
<accession>C0NIP2</accession>
<dbReference type="RefSeq" id="XP_045289244.1">
    <property type="nucleotide sequence ID" value="XM_045429348.1"/>
</dbReference>
<feature type="region of interest" description="Disordered" evidence="1">
    <location>
        <begin position="1"/>
        <end position="58"/>
    </location>
</feature>
<keyword evidence="3" id="KW-1185">Reference proteome</keyword>
<dbReference type="EMBL" id="GG663365">
    <property type="protein sequence ID" value="EEH08763.1"/>
    <property type="molecule type" value="Genomic_DNA"/>
</dbReference>
<evidence type="ECO:0000313" key="3">
    <source>
        <dbReference type="Proteomes" id="UP000001631"/>
    </source>
</evidence>
<name>C0NIP2_AJECG</name>
<dbReference type="AlphaFoldDB" id="C0NIP2"/>
<proteinExistence type="predicted"/>
<feature type="compositionally biased region" description="Polar residues" evidence="1">
    <location>
        <begin position="1"/>
        <end position="15"/>
    </location>
</feature>
<dbReference type="GeneID" id="69035315"/>
<feature type="compositionally biased region" description="Acidic residues" evidence="1">
    <location>
        <begin position="39"/>
        <end position="51"/>
    </location>
</feature>
<reference evidence="2" key="1">
    <citation type="submission" date="2009-02" db="EMBL/GenBank/DDBJ databases">
        <title>The Genome Sequence of Ajellomyces capsulatus strain G186AR.</title>
        <authorList>
            <consortium name="The Broad Institute Genome Sequencing Platform"/>
            <person name="Champion M."/>
            <person name="Cuomo C."/>
            <person name="Ma L.-J."/>
            <person name="Henn M.R."/>
            <person name="Sil A."/>
            <person name="Goldman B."/>
            <person name="Young S.K."/>
            <person name="Kodira C.D."/>
            <person name="Zeng Q."/>
            <person name="Koehrsen M."/>
            <person name="Alvarado L."/>
            <person name="Berlin A."/>
            <person name="Borenstein D."/>
            <person name="Chen Z."/>
            <person name="Engels R."/>
            <person name="Freedman E."/>
            <person name="Gellesch M."/>
            <person name="Goldberg J."/>
            <person name="Griggs A."/>
            <person name="Gujja S."/>
            <person name="Heiman D."/>
            <person name="Hepburn T."/>
            <person name="Howarth C."/>
            <person name="Jen D."/>
            <person name="Larson L."/>
            <person name="Lewis B."/>
            <person name="Mehta T."/>
            <person name="Park D."/>
            <person name="Pearson M."/>
            <person name="Roberts A."/>
            <person name="Saif S."/>
            <person name="Shea T."/>
            <person name="Shenoy N."/>
            <person name="Sisk P."/>
            <person name="Stolte C."/>
            <person name="Sykes S."/>
            <person name="Walk T."/>
            <person name="White J."/>
            <person name="Yandava C."/>
            <person name="Klein B."/>
            <person name="McEwen J.G."/>
            <person name="Puccia R."/>
            <person name="Goldman G.H."/>
            <person name="Felipe M.S."/>
            <person name="Nino-Vega G."/>
            <person name="San-Blas G."/>
            <person name="Taylor J."/>
            <person name="Mendoza L."/>
            <person name="Galagan J."/>
            <person name="Nusbaum C."/>
            <person name="Birren B."/>
        </authorList>
    </citation>
    <scope>NUCLEOTIDE SEQUENCE</scope>
    <source>
        <strain evidence="2">G186AR</strain>
    </source>
</reference>
<evidence type="ECO:0000313" key="2">
    <source>
        <dbReference type="EMBL" id="EEH08763.1"/>
    </source>
</evidence>
<dbReference type="HOGENOM" id="CLU_1721832_0_0_1"/>